<organism evidence="2 3">
    <name type="scientific">Petrolisthes manimaculis</name>
    <dbReference type="NCBI Taxonomy" id="1843537"/>
    <lineage>
        <taxon>Eukaryota</taxon>
        <taxon>Metazoa</taxon>
        <taxon>Ecdysozoa</taxon>
        <taxon>Arthropoda</taxon>
        <taxon>Crustacea</taxon>
        <taxon>Multicrustacea</taxon>
        <taxon>Malacostraca</taxon>
        <taxon>Eumalacostraca</taxon>
        <taxon>Eucarida</taxon>
        <taxon>Decapoda</taxon>
        <taxon>Pleocyemata</taxon>
        <taxon>Anomura</taxon>
        <taxon>Galatheoidea</taxon>
        <taxon>Porcellanidae</taxon>
        <taxon>Petrolisthes</taxon>
    </lineage>
</organism>
<accession>A0AAE1TY47</accession>
<feature type="region of interest" description="Disordered" evidence="1">
    <location>
        <begin position="64"/>
        <end position="89"/>
    </location>
</feature>
<sequence length="118" mass="12441">MRGGLGYEVGEGCVVEEVLARGGHYSCGDLISVTPVPYLHPALKGPRAAIRVSGAHSRVLHNVTTQPHHRNSTVGPHAPPPPPSLSSLLQVLPPSSSSSCILPLPLPPPPRLLYDWAP</sequence>
<evidence type="ECO:0000313" key="3">
    <source>
        <dbReference type="Proteomes" id="UP001292094"/>
    </source>
</evidence>
<reference evidence="2" key="1">
    <citation type="submission" date="2023-11" db="EMBL/GenBank/DDBJ databases">
        <title>Genome assemblies of two species of porcelain crab, Petrolisthes cinctipes and Petrolisthes manimaculis (Anomura: Porcellanidae).</title>
        <authorList>
            <person name="Angst P."/>
        </authorList>
    </citation>
    <scope>NUCLEOTIDE SEQUENCE</scope>
    <source>
        <strain evidence="2">PB745_02</strain>
        <tissue evidence="2">Gill</tissue>
    </source>
</reference>
<evidence type="ECO:0000313" key="2">
    <source>
        <dbReference type="EMBL" id="KAK4299419.1"/>
    </source>
</evidence>
<gene>
    <name evidence="2" type="ORF">Pmani_028295</name>
</gene>
<keyword evidence="3" id="KW-1185">Reference proteome</keyword>
<name>A0AAE1TY47_9EUCA</name>
<proteinExistence type="predicted"/>
<dbReference type="EMBL" id="JAWZYT010003242">
    <property type="protein sequence ID" value="KAK4299419.1"/>
    <property type="molecule type" value="Genomic_DNA"/>
</dbReference>
<dbReference type="AlphaFoldDB" id="A0AAE1TY47"/>
<comment type="caution">
    <text evidence="2">The sequence shown here is derived from an EMBL/GenBank/DDBJ whole genome shotgun (WGS) entry which is preliminary data.</text>
</comment>
<evidence type="ECO:0000256" key="1">
    <source>
        <dbReference type="SAM" id="MobiDB-lite"/>
    </source>
</evidence>
<dbReference type="Proteomes" id="UP001292094">
    <property type="component" value="Unassembled WGS sequence"/>
</dbReference>
<protein>
    <submittedName>
        <fullName evidence="2">Uncharacterized protein</fullName>
    </submittedName>
</protein>